<organism evidence="1">
    <name type="scientific">Xenorhabdus bovienii str. puntauvense</name>
    <dbReference type="NCBI Taxonomy" id="1398201"/>
    <lineage>
        <taxon>Bacteria</taxon>
        <taxon>Pseudomonadati</taxon>
        <taxon>Pseudomonadota</taxon>
        <taxon>Gammaproteobacteria</taxon>
        <taxon>Enterobacterales</taxon>
        <taxon>Morganellaceae</taxon>
        <taxon>Xenorhabdus</taxon>
    </lineage>
</organism>
<protein>
    <submittedName>
        <fullName evidence="1">Uncharacterized protein</fullName>
    </submittedName>
</protein>
<dbReference type="AlphaFoldDB" id="A0A077N5Z2"/>
<gene>
    <name evidence="1" type="ORF">XBP1_270171</name>
</gene>
<dbReference type="Proteomes" id="UP000028511">
    <property type="component" value="Unassembled WGS sequence"/>
</dbReference>
<proteinExistence type="predicted"/>
<reference evidence="1" key="1">
    <citation type="submission" date="2013-07" db="EMBL/GenBank/DDBJ databases">
        <title>Sub-species coevolution in mutualistic symbiosis.</title>
        <authorList>
            <person name="Murfin K."/>
            <person name="Klassen J."/>
            <person name="Lee M."/>
            <person name="Forst S."/>
            <person name="Stock P."/>
            <person name="Goodrich-Blair H."/>
        </authorList>
    </citation>
    <scope>NUCLEOTIDE SEQUENCE [LARGE SCALE GENOMIC DNA]</scope>
    <source>
        <strain evidence="1">Puntauvense</strain>
    </source>
</reference>
<dbReference type="HOGENOM" id="CLU_3319424_0_0_6"/>
<dbReference type="EMBL" id="CBSW010000190">
    <property type="protein sequence ID" value="CDG97631.1"/>
    <property type="molecule type" value="Genomic_DNA"/>
</dbReference>
<comment type="caution">
    <text evidence="1">The sequence shown here is derived from an EMBL/GenBank/DDBJ whole genome shotgun (WGS) entry which is preliminary data.</text>
</comment>
<accession>A0A077N5Z2</accession>
<sequence>MEILGRDFTPILHQANFRHKKTNHNRLVFLGKFGRHDRI</sequence>
<name>A0A077N5Z2_XENBV</name>
<evidence type="ECO:0000313" key="1">
    <source>
        <dbReference type="EMBL" id="CDG97631.1"/>
    </source>
</evidence>